<evidence type="ECO:0000313" key="3">
    <source>
        <dbReference type="EnsemblMetazoa" id="HelroP171072"/>
    </source>
</evidence>
<feature type="region of interest" description="Disordered" evidence="1">
    <location>
        <begin position="174"/>
        <end position="206"/>
    </location>
</feature>
<evidence type="ECO:0000313" key="2">
    <source>
        <dbReference type="EMBL" id="ESO07030.1"/>
    </source>
</evidence>
<dbReference type="EnsemblMetazoa" id="HelroT171072">
    <property type="protein sequence ID" value="HelroP171072"/>
    <property type="gene ID" value="HelroG171072"/>
</dbReference>
<accession>T1F3S3</accession>
<dbReference type="GeneID" id="20203472"/>
<name>T1F3S3_HELRO</name>
<sequence>MAKTKTSSSSSLSLLASLSSSTSSSSLLAGSQVIALAPHQIVSFINAQELANSQQAFYQTRYATSSAAAAVAAVATGNSNDAWTAAGSPLGSTQLLQPTHHHPGTSLLMGHQLISSGSMPPDFLGQVPQAHIVAHVAPTALAATAYVQAQIPSMLHNGSSLQCYDISTHSPAVATNYNNNNSNNNSNMHHQQQQQHQQQNNSNNNPLASALPCSAFILASFGPLCQEGQFKDLYSCSRLRRQSKSNCSTGPTIVECTVDDDPHRFHPYKPTELMARKNLDEDLRGISVGHDLTKEQRNKT</sequence>
<dbReference type="EMBL" id="KB096275">
    <property type="protein sequence ID" value="ESO07030.1"/>
    <property type="molecule type" value="Genomic_DNA"/>
</dbReference>
<dbReference type="AlphaFoldDB" id="T1F3S3"/>
<reference evidence="4" key="1">
    <citation type="submission" date="2012-12" db="EMBL/GenBank/DDBJ databases">
        <authorList>
            <person name="Hellsten U."/>
            <person name="Grimwood J."/>
            <person name="Chapman J.A."/>
            <person name="Shapiro H."/>
            <person name="Aerts A."/>
            <person name="Otillar R.P."/>
            <person name="Terry A.Y."/>
            <person name="Boore J.L."/>
            <person name="Simakov O."/>
            <person name="Marletaz F."/>
            <person name="Cho S.-J."/>
            <person name="Edsinger-Gonzales E."/>
            <person name="Havlak P."/>
            <person name="Kuo D.-H."/>
            <person name="Larsson T."/>
            <person name="Lv J."/>
            <person name="Arendt D."/>
            <person name="Savage R."/>
            <person name="Osoegawa K."/>
            <person name="de Jong P."/>
            <person name="Lindberg D.R."/>
            <person name="Seaver E.C."/>
            <person name="Weisblat D.A."/>
            <person name="Putnam N.H."/>
            <person name="Grigoriev I.V."/>
            <person name="Rokhsar D.S."/>
        </authorList>
    </citation>
    <scope>NUCLEOTIDE SEQUENCE</scope>
</reference>
<dbReference type="EMBL" id="AMQM01003774">
    <property type="status" value="NOT_ANNOTATED_CDS"/>
    <property type="molecule type" value="Genomic_DNA"/>
</dbReference>
<reference evidence="3" key="3">
    <citation type="submission" date="2015-06" db="UniProtKB">
        <authorList>
            <consortium name="EnsemblMetazoa"/>
        </authorList>
    </citation>
    <scope>IDENTIFICATION</scope>
</reference>
<organism evidence="3 4">
    <name type="scientific">Helobdella robusta</name>
    <name type="common">Californian leech</name>
    <dbReference type="NCBI Taxonomy" id="6412"/>
    <lineage>
        <taxon>Eukaryota</taxon>
        <taxon>Metazoa</taxon>
        <taxon>Spiralia</taxon>
        <taxon>Lophotrochozoa</taxon>
        <taxon>Annelida</taxon>
        <taxon>Clitellata</taxon>
        <taxon>Hirudinea</taxon>
        <taxon>Rhynchobdellida</taxon>
        <taxon>Glossiphoniidae</taxon>
        <taxon>Helobdella</taxon>
    </lineage>
</organism>
<evidence type="ECO:0000313" key="4">
    <source>
        <dbReference type="Proteomes" id="UP000015101"/>
    </source>
</evidence>
<keyword evidence="4" id="KW-1185">Reference proteome</keyword>
<proteinExistence type="predicted"/>
<evidence type="ECO:0000256" key="1">
    <source>
        <dbReference type="SAM" id="MobiDB-lite"/>
    </source>
</evidence>
<dbReference type="InParanoid" id="T1F3S3"/>
<protein>
    <submittedName>
        <fullName evidence="2 3">Uncharacterized protein</fullName>
    </submittedName>
</protein>
<dbReference type="HOGENOM" id="CLU_928380_0_0_1"/>
<dbReference type="GO" id="GO:0004402">
    <property type="term" value="F:histone acetyltransferase activity"/>
    <property type="evidence" value="ECO:0000318"/>
    <property type="project" value="GO_Central"/>
</dbReference>
<reference evidence="2 4" key="2">
    <citation type="journal article" date="2013" name="Nature">
        <title>Insights into bilaterian evolution from three spiralian genomes.</title>
        <authorList>
            <person name="Simakov O."/>
            <person name="Marletaz F."/>
            <person name="Cho S.J."/>
            <person name="Edsinger-Gonzales E."/>
            <person name="Havlak P."/>
            <person name="Hellsten U."/>
            <person name="Kuo D.H."/>
            <person name="Larsson T."/>
            <person name="Lv J."/>
            <person name="Arendt D."/>
            <person name="Savage R."/>
            <person name="Osoegawa K."/>
            <person name="de Jong P."/>
            <person name="Grimwood J."/>
            <person name="Chapman J.A."/>
            <person name="Shapiro H."/>
            <person name="Aerts A."/>
            <person name="Otillar R.P."/>
            <person name="Terry A.Y."/>
            <person name="Boore J.L."/>
            <person name="Grigoriev I.V."/>
            <person name="Lindberg D.R."/>
            <person name="Seaver E.C."/>
            <person name="Weisblat D.A."/>
            <person name="Putnam N.H."/>
            <person name="Rokhsar D.S."/>
        </authorList>
    </citation>
    <scope>NUCLEOTIDE SEQUENCE</scope>
</reference>
<dbReference type="CTD" id="20203472"/>
<dbReference type="RefSeq" id="XP_009015126.1">
    <property type="nucleotide sequence ID" value="XM_009016878.1"/>
</dbReference>
<gene>
    <name evidence="3" type="primary">20203472</name>
    <name evidence="2" type="ORF">HELRODRAFT_171072</name>
</gene>
<feature type="compositionally biased region" description="Low complexity" evidence="1">
    <location>
        <begin position="178"/>
        <end position="205"/>
    </location>
</feature>
<dbReference type="KEGG" id="hro:HELRODRAFT_171072"/>
<dbReference type="Proteomes" id="UP000015101">
    <property type="component" value="Unassembled WGS sequence"/>
</dbReference>